<keyword evidence="2" id="KW-1185">Reference proteome</keyword>
<dbReference type="RefSeq" id="WP_125696136.1">
    <property type="nucleotide sequence ID" value="NZ_BOLQ01000002.1"/>
</dbReference>
<accession>A0ABW4CED7</accession>
<evidence type="ECO:0000313" key="2">
    <source>
        <dbReference type="Proteomes" id="UP001597196"/>
    </source>
</evidence>
<organism evidence="1 2">
    <name type="scientific">Lacticaseibacillus mingshuiensis</name>
    <dbReference type="NCBI Taxonomy" id="2799574"/>
    <lineage>
        <taxon>Bacteria</taxon>
        <taxon>Bacillati</taxon>
        <taxon>Bacillota</taxon>
        <taxon>Bacilli</taxon>
        <taxon>Lactobacillales</taxon>
        <taxon>Lactobacillaceae</taxon>
        <taxon>Lacticaseibacillus</taxon>
    </lineage>
</organism>
<protein>
    <submittedName>
        <fullName evidence="1">Uncharacterized protein</fullName>
    </submittedName>
</protein>
<proteinExistence type="predicted"/>
<gene>
    <name evidence="1" type="ORF">ACFQ4P_02725</name>
</gene>
<reference evidence="2" key="1">
    <citation type="journal article" date="2019" name="Int. J. Syst. Evol. Microbiol.">
        <title>The Global Catalogue of Microorganisms (GCM) 10K type strain sequencing project: providing services to taxonomists for standard genome sequencing and annotation.</title>
        <authorList>
            <consortium name="The Broad Institute Genomics Platform"/>
            <consortium name="The Broad Institute Genome Sequencing Center for Infectious Disease"/>
            <person name="Wu L."/>
            <person name="Ma J."/>
        </authorList>
    </citation>
    <scope>NUCLEOTIDE SEQUENCE [LARGE SCALE GENOMIC DNA]</scope>
    <source>
        <strain evidence="2">CCM 8980</strain>
    </source>
</reference>
<dbReference type="EMBL" id="JBHTOC010000003">
    <property type="protein sequence ID" value="MFD1429164.1"/>
    <property type="molecule type" value="Genomic_DNA"/>
</dbReference>
<sequence length="78" mass="8534">MDEIVFFNPGDAVARDHDFQAARRSAEVFKVDHPTDQGLVVGKDDSGEFAVFYEAAGMLNANDYGDVPASKYTILAHL</sequence>
<dbReference type="Proteomes" id="UP001597196">
    <property type="component" value="Unassembled WGS sequence"/>
</dbReference>
<comment type="caution">
    <text evidence="1">The sequence shown here is derived from an EMBL/GenBank/DDBJ whole genome shotgun (WGS) entry which is preliminary data.</text>
</comment>
<name>A0ABW4CED7_9LACO</name>
<evidence type="ECO:0000313" key="1">
    <source>
        <dbReference type="EMBL" id="MFD1429164.1"/>
    </source>
</evidence>